<reference evidence="1 2" key="1">
    <citation type="submission" date="2020-07" db="EMBL/GenBank/DDBJ databases">
        <title>Sequencing the genomes of 1000 actinobacteria strains.</title>
        <authorList>
            <person name="Klenk H.-P."/>
        </authorList>
    </citation>
    <scope>NUCLEOTIDE SEQUENCE [LARGE SCALE GENOMIC DNA]</scope>
    <source>
        <strain evidence="1 2">DSM 104006</strain>
    </source>
</reference>
<keyword evidence="2" id="KW-1185">Reference proteome</keyword>
<dbReference type="Proteomes" id="UP000549616">
    <property type="component" value="Unassembled WGS sequence"/>
</dbReference>
<comment type="caution">
    <text evidence="1">The sequence shown here is derived from an EMBL/GenBank/DDBJ whole genome shotgun (WGS) entry which is preliminary data.</text>
</comment>
<protein>
    <submittedName>
        <fullName evidence="1">Uncharacterized protein</fullName>
    </submittedName>
</protein>
<evidence type="ECO:0000313" key="1">
    <source>
        <dbReference type="EMBL" id="NYI88533.1"/>
    </source>
</evidence>
<gene>
    <name evidence="1" type="ORF">HNR02_001856</name>
</gene>
<evidence type="ECO:0000313" key="2">
    <source>
        <dbReference type="Proteomes" id="UP000549616"/>
    </source>
</evidence>
<name>A0A853B0E8_9PSEU</name>
<organism evidence="1 2">
    <name type="scientific">Amycolatopsis endophytica</name>
    <dbReference type="NCBI Taxonomy" id="860233"/>
    <lineage>
        <taxon>Bacteria</taxon>
        <taxon>Bacillati</taxon>
        <taxon>Actinomycetota</taxon>
        <taxon>Actinomycetes</taxon>
        <taxon>Pseudonocardiales</taxon>
        <taxon>Pseudonocardiaceae</taxon>
        <taxon>Amycolatopsis</taxon>
    </lineage>
</organism>
<dbReference type="RefSeq" id="WP_246338532.1">
    <property type="nucleotide sequence ID" value="NZ_JACCFK010000001.1"/>
</dbReference>
<accession>A0A853B0E8</accession>
<dbReference type="EMBL" id="JACCFK010000001">
    <property type="protein sequence ID" value="NYI88533.1"/>
    <property type="molecule type" value="Genomic_DNA"/>
</dbReference>
<dbReference type="AlphaFoldDB" id="A0A853B0E8"/>
<proteinExistence type="predicted"/>
<sequence length="98" mass="10501">MWGALDAEPSSLDRATGHLGEILTKLDTRALDDVVPSVDVYGDAALTSKVRDFADLARIAATALRERVGLTGSALQDTAMLFRGMELDNEAAIRRAGR</sequence>